<protein>
    <submittedName>
        <fullName evidence="1">LRR receptor-like serine/threonine-protein kinase ERL1</fullName>
    </submittedName>
</protein>
<comment type="caution">
    <text evidence="1">The sequence shown here is derived from an EMBL/GenBank/DDBJ whole genome shotgun (WGS) entry which is preliminary data.</text>
</comment>
<organism evidence="1 2">
    <name type="scientific">Camellia lanceoleosa</name>
    <dbReference type="NCBI Taxonomy" id="1840588"/>
    <lineage>
        <taxon>Eukaryota</taxon>
        <taxon>Viridiplantae</taxon>
        <taxon>Streptophyta</taxon>
        <taxon>Embryophyta</taxon>
        <taxon>Tracheophyta</taxon>
        <taxon>Spermatophyta</taxon>
        <taxon>Magnoliopsida</taxon>
        <taxon>eudicotyledons</taxon>
        <taxon>Gunneridae</taxon>
        <taxon>Pentapetalae</taxon>
        <taxon>asterids</taxon>
        <taxon>Ericales</taxon>
        <taxon>Theaceae</taxon>
        <taxon>Camellia</taxon>
    </lineage>
</organism>
<reference evidence="1 2" key="1">
    <citation type="journal article" date="2022" name="Plant J.">
        <title>Chromosome-level genome of Camellia lanceoleosa provides a valuable resource for understanding genome evolution and self-incompatibility.</title>
        <authorList>
            <person name="Gong W."/>
            <person name="Xiao S."/>
            <person name="Wang L."/>
            <person name="Liao Z."/>
            <person name="Chang Y."/>
            <person name="Mo W."/>
            <person name="Hu G."/>
            <person name="Li W."/>
            <person name="Zhao G."/>
            <person name="Zhu H."/>
            <person name="Hu X."/>
            <person name="Ji K."/>
            <person name="Xiang X."/>
            <person name="Song Q."/>
            <person name="Yuan D."/>
            <person name="Jin S."/>
            <person name="Zhang L."/>
        </authorList>
    </citation>
    <scope>NUCLEOTIDE SEQUENCE [LARGE SCALE GENOMIC DNA]</scope>
    <source>
        <strain evidence="1">SQ_2022a</strain>
    </source>
</reference>
<dbReference type="Proteomes" id="UP001060215">
    <property type="component" value="Chromosome 8"/>
</dbReference>
<evidence type="ECO:0000313" key="2">
    <source>
        <dbReference type="Proteomes" id="UP001060215"/>
    </source>
</evidence>
<sequence length="112" mass="12009">MFDSDSSIPGVTIATSEKNLSNLNLGGEISPAIGDLKNLQSMDFQGNKLTGQIPDEIGNCVSLMLGILPRILINYNSHVLNHALSGIAVSMGMKYADNIDNIVKEFEEQSIG</sequence>
<evidence type="ECO:0000313" key="1">
    <source>
        <dbReference type="EMBL" id="KAI8000801.1"/>
    </source>
</evidence>
<dbReference type="EMBL" id="CM045765">
    <property type="protein sequence ID" value="KAI8000801.1"/>
    <property type="molecule type" value="Genomic_DNA"/>
</dbReference>
<gene>
    <name evidence="1" type="ORF">LOK49_LG09G00923</name>
</gene>
<accession>A0ACC0GL54</accession>
<name>A0ACC0GL54_9ERIC</name>
<keyword evidence="2" id="KW-1185">Reference proteome</keyword>
<proteinExistence type="predicted"/>